<sequence>MDSFYNKSKAASLVNELASERKSQYPEGFYLSELNLGAQWQRRLDFIQRLDPVEWRLVCNDEEDAATEVLFVVHGAVSSRDLALMNSKVNSKKALFLRQGLSLTGYGAESFARAVEAIPKVFALFSQDIGEHNLAEMDCVGSYQGYQSMSASNRYFTQREMAQDLSELLITKDMDPHRYLANIAGDKYVYMDDNHIGFYECKTTASGEREFIEVSPNKIQIGDIVELHMSFTAVPLKGGRKKVVSVLRSVTLLDGNLTEEAVAVKSNIRIQASSLKRKNIHEGEIMSETGRKFSHMRIREPEPTETPST</sequence>
<organism evidence="2 3">
    <name type="scientific">Armillaria borealis</name>
    <dbReference type="NCBI Taxonomy" id="47425"/>
    <lineage>
        <taxon>Eukaryota</taxon>
        <taxon>Fungi</taxon>
        <taxon>Dikarya</taxon>
        <taxon>Basidiomycota</taxon>
        <taxon>Agaricomycotina</taxon>
        <taxon>Agaricomycetes</taxon>
        <taxon>Agaricomycetidae</taxon>
        <taxon>Agaricales</taxon>
        <taxon>Marasmiineae</taxon>
        <taxon>Physalacriaceae</taxon>
        <taxon>Armillaria</taxon>
    </lineage>
</organism>
<proteinExistence type="predicted"/>
<name>A0AA39MEJ1_9AGAR</name>
<protein>
    <submittedName>
        <fullName evidence="2">Uncharacterized protein</fullName>
    </submittedName>
</protein>
<evidence type="ECO:0000313" key="3">
    <source>
        <dbReference type="Proteomes" id="UP001175226"/>
    </source>
</evidence>
<evidence type="ECO:0000256" key="1">
    <source>
        <dbReference type="SAM" id="MobiDB-lite"/>
    </source>
</evidence>
<gene>
    <name evidence="2" type="ORF">EV421DRAFT_1912715</name>
</gene>
<reference evidence="2" key="1">
    <citation type="submission" date="2023-06" db="EMBL/GenBank/DDBJ databases">
        <authorList>
            <consortium name="Lawrence Berkeley National Laboratory"/>
            <person name="Ahrendt S."/>
            <person name="Sahu N."/>
            <person name="Indic B."/>
            <person name="Wong-Bajracharya J."/>
            <person name="Merenyi Z."/>
            <person name="Ke H.-M."/>
            <person name="Monk M."/>
            <person name="Kocsube S."/>
            <person name="Drula E."/>
            <person name="Lipzen A."/>
            <person name="Balint B."/>
            <person name="Henrissat B."/>
            <person name="Andreopoulos B."/>
            <person name="Martin F.M."/>
            <person name="Harder C.B."/>
            <person name="Rigling D."/>
            <person name="Ford K.L."/>
            <person name="Foster G.D."/>
            <person name="Pangilinan J."/>
            <person name="Papanicolaou A."/>
            <person name="Barry K."/>
            <person name="LaButti K."/>
            <person name="Viragh M."/>
            <person name="Koriabine M."/>
            <person name="Yan M."/>
            <person name="Riley R."/>
            <person name="Champramary S."/>
            <person name="Plett K.L."/>
            <person name="Tsai I.J."/>
            <person name="Slot J."/>
            <person name="Sipos G."/>
            <person name="Plett J."/>
            <person name="Nagy L.G."/>
            <person name="Grigoriev I.V."/>
        </authorList>
    </citation>
    <scope>NUCLEOTIDE SEQUENCE</scope>
    <source>
        <strain evidence="2">FPL87.14</strain>
    </source>
</reference>
<evidence type="ECO:0000313" key="2">
    <source>
        <dbReference type="EMBL" id="KAK0430595.1"/>
    </source>
</evidence>
<dbReference type="AlphaFoldDB" id="A0AA39MEJ1"/>
<comment type="caution">
    <text evidence="2">The sequence shown here is derived from an EMBL/GenBank/DDBJ whole genome shotgun (WGS) entry which is preliminary data.</text>
</comment>
<dbReference type="Proteomes" id="UP001175226">
    <property type="component" value="Unassembled WGS sequence"/>
</dbReference>
<keyword evidence="3" id="KW-1185">Reference proteome</keyword>
<dbReference type="EMBL" id="JAUEPT010000141">
    <property type="protein sequence ID" value="KAK0430595.1"/>
    <property type="molecule type" value="Genomic_DNA"/>
</dbReference>
<accession>A0AA39MEJ1</accession>
<feature type="region of interest" description="Disordered" evidence="1">
    <location>
        <begin position="286"/>
        <end position="309"/>
    </location>
</feature>